<keyword evidence="3" id="KW-1185">Reference proteome</keyword>
<evidence type="ECO:0000313" key="3">
    <source>
        <dbReference type="Proteomes" id="UP001602119"/>
    </source>
</evidence>
<dbReference type="EMBL" id="JBIAXI010000013">
    <property type="protein sequence ID" value="MFF4775575.1"/>
    <property type="molecule type" value="Genomic_DNA"/>
</dbReference>
<keyword evidence="2" id="KW-0378">Hydrolase</keyword>
<name>A0ABW6V8T9_MICFU</name>
<dbReference type="Gene3D" id="3.40.50.1110">
    <property type="entry name" value="SGNH hydrolase"/>
    <property type="match status" value="1"/>
</dbReference>
<dbReference type="RefSeq" id="WP_066932762.1">
    <property type="nucleotide sequence ID" value="NZ_BBYK01000038.1"/>
</dbReference>
<evidence type="ECO:0000313" key="2">
    <source>
        <dbReference type="EMBL" id="MFF4775575.1"/>
    </source>
</evidence>
<reference evidence="2 3" key="1">
    <citation type="submission" date="2024-10" db="EMBL/GenBank/DDBJ databases">
        <title>The Natural Products Discovery Center: Release of the First 8490 Sequenced Strains for Exploring Actinobacteria Biosynthetic Diversity.</title>
        <authorList>
            <person name="Kalkreuter E."/>
            <person name="Kautsar S.A."/>
            <person name="Yang D."/>
            <person name="Bader C.D."/>
            <person name="Teijaro C.N."/>
            <person name="Fluegel L."/>
            <person name="Davis C.M."/>
            <person name="Simpson J.R."/>
            <person name="Lauterbach L."/>
            <person name="Steele A.D."/>
            <person name="Gui C."/>
            <person name="Meng S."/>
            <person name="Li G."/>
            <person name="Viehrig K."/>
            <person name="Ye F."/>
            <person name="Su P."/>
            <person name="Kiefer A.F."/>
            <person name="Nichols A."/>
            <person name="Cepeda A.J."/>
            <person name="Yan W."/>
            <person name="Fan B."/>
            <person name="Jiang Y."/>
            <person name="Adhikari A."/>
            <person name="Zheng C.-J."/>
            <person name="Schuster L."/>
            <person name="Cowan T.M."/>
            <person name="Smanski M.J."/>
            <person name="Chevrette M.G."/>
            <person name="De Carvalho L.P.S."/>
            <person name="Shen B."/>
        </authorList>
    </citation>
    <scope>NUCLEOTIDE SEQUENCE [LARGE SCALE GENOMIC DNA]</scope>
    <source>
        <strain evidence="2 3">NPDC001281</strain>
    </source>
</reference>
<dbReference type="SUPFAM" id="SSF52266">
    <property type="entry name" value="SGNH hydrolase"/>
    <property type="match status" value="1"/>
</dbReference>
<comment type="caution">
    <text evidence="2">The sequence shown here is derived from an EMBL/GenBank/DDBJ whole genome shotgun (WGS) entry which is preliminary data.</text>
</comment>
<protein>
    <submittedName>
        <fullName evidence="2">SGNH/GDSL hydrolase family protein</fullName>
    </submittedName>
</protein>
<dbReference type="Proteomes" id="UP001602119">
    <property type="component" value="Unassembled WGS sequence"/>
</dbReference>
<feature type="signal peptide" evidence="1">
    <location>
        <begin position="1"/>
        <end position="26"/>
    </location>
</feature>
<organism evidence="2 3">
    <name type="scientific">Microtetraspora fusca</name>
    <dbReference type="NCBI Taxonomy" id="1997"/>
    <lineage>
        <taxon>Bacteria</taxon>
        <taxon>Bacillati</taxon>
        <taxon>Actinomycetota</taxon>
        <taxon>Actinomycetes</taxon>
        <taxon>Streptosporangiales</taxon>
        <taxon>Streptosporangiaceae</taxon>
        <taxon>Microtetraspora</taxon>
    </lineage>
</organism>
<sequence>MPPRIAITTAVGAALLALAPAAPAQADDVTYYLALGDSLSVGAQPLGQDNATVPTDEGYADQLYAKLRAEEPTLRLVKLGCLGETTKSFVQGGVCSYDGAKSQLAAARKFLRENGAKVRYVTVSIGAQDVYGCITPDGGANTGCMLKGTASAALHMPEVVGGLKLAAHRSTRLIGMDWYNPGVAAWLLGDDGKSQAKQSVLLNDTLNSTLKVNYGAWGFKVAKVNADWQSKNWTEDTPFGWPRNVWELVARSWIANVPGVWLPKGHGYGNIADTFYAVAR</sequence>
<accession>A0ABW6V8T9</accession>
<proteinExistence type="predicted"/>
<gene>
    <name evidence="2" type="ORF">ACFY05_22230</name>
</gene>
<evidence type="ECO:0000256" key="1">
    <source>
        <dbReference type="SAM" id="SignalP"/>
    </source>
</evidence>
<dbReference type="GO" id="GO:0016787">
    <property type="term" value="F:hydrolase activity"/>
    <property type="evidence" value="ECO:0007669"/>
    <property type="project" value="UniProtKB-KW"/>
</dbReference>
<keyword evidence="1" id="KW-0732">Signal</keyword>
<feature type="chain" id="PRO_5045065549" evidence="1">
    <location>
        <begin position="27"/>
        <end position="280"/>
    </location>
</feature>
<dbReference type="InterPro" id="IPR036514">
    <property type="entry name" value="SGNH_hydro_sf"/>
</dbReference>